<name>A0A1I0JH27_9FIRM</name>
<keyword evidence="1" id="KW-0812">Transmembrane</keyword>
<evidence type="ECO:0000313" key="3">
    <source>
        <dbReference type="Proteomes" id="UP000198508"/>
    </source>
</evidence>
<accession>A0A1I0JH27</accession>
<gene>
    <name evidence="2" type="ORF">SAMN05216313_1307</name>
</gene>
<feature type="transmembrane region" description="Helical" evidence="1">
    <location>
        <begin position="25"/>
        <end position="47"/>
    </location>
</feature>
<dbReference type="EMBL" id="FOIM01000030">
    <property type="protein sequence ID" value="SEU09491.1"/>
    <property type="molecule type" value="Genomic_DNA"/>
</dbReference>
<feature type="transmembrane region" description="Helical" evidence="1">
    <location>
        <begin position="53"/>
        <end position="70"/>
    </location>
</feature>
<sequence>MGNKNDKKTSLYDDSLGKLFCKSGMIGLIILAFAELIILFVCIYSGYDKQDTPVLLLLMWVFGMVVFYARPMFSLLQVLRQQAAIGIRWRDRTDFDKPEYERDWYVMFDGGGFLLYHRNYIQKILRTVKEDQRSGDNHTREQWYTLFFEDITGKQRKIKFSSTTLEREFRKWYKRENKHKAHTLDKGHSS</sequence>
<organism evidence="2 3">
    <name type="scientific">Enterocloster lavalensis</name>
    <dbReference type="NCBI Taxonomy" id="460384"/>
    <lineage>
        <taxon>Bacteria</taxon>
        <taxon>Bacillati</taxon>
        <taxon>Bacillota</taxon>
        <taxon>Clostridia</taxon>
        <taxon>Lachnospirales</taxon>
        <taxon>Lachnospiraceae</taxon>
        <taxon>Enterocloster</taxon>
    </lineage>
</organism>
<proteinExistence type="predicted"/>
<keyword evidence="1" id="KW-0472">Membrane</keyword>
<keyword evidence="3" id="KW-1185">Reference proteome</keyword>
<protein>
    <submittedName>
        <fullName evidence="2">Uncharacterized protein</fullName>
    </submittedName>
</protein>
<evidence type="ECO:0000313" key="2">
    <source>
        <dbReference type="EMBL" id="SEU09491.1"/>
    </source>
</evidence>
<dbReference type="RefSeq" id="WP_092369014.1">
    <property type="nucleotide sequence ID" value="NZ_FOIM01000030.1"/>
</dbReference>
<evidence type="ECO:0000256" key="1">
    <source>
        <dbReference type="SAM" id="Phobius"/>
    </source>
</evidence>
<keyword evidence="1" id="KW-1133">Transmembrane helix</keyword>
<dbReference type="STRING" id="460384.SAMN05216313_1307"/>
<dbReference type="AlphaFoldDB" id="A0A1I0JH27"/>
<reference evidence="3" key="1">
    <citation type="submission" date="2016-10" db="EMBL/GenBank/DDBJ databases">
        <authorList>
            <person name="Varghese N."/>
            <person name="Submissions S."/>
        </authorList>
    </citation>
    <scope>NUCLEOTIDE SEQUENCE [LARGE SCALE GENOMIC DNA]</scope>
    <source>
        <strain evidence="3">NLAE-zl-G277</strain>
    </source>
</reference>
<dbReference type="Proteomes" id="UP000198508">
    <property type="component" value="Unassembled WGS sequence"/>
</dbReference>